<evidence type="ECO:0000256" key="8">
    <source>
        <dbReference type="PROSITE-ProRule" id="PRU00175"/>
    </source>
</evidence>
<evidence type="ECO:0000313" key="13">
    <source>
        <dbReference type="WBParaSite" id="Gr19_v10_g12111.t1"/>
    </source>
</evidence>
<dbReference type="InterPro" id="IPR013083">
    <property type="entry name" value="Znf_RING/FYVE/PHD"/>
</dbReference>
<evidence type="ECO:0000256" key="3">
    <source>
        <dbReference type="ARBA" id="ARBA00022723"/>
    </source>
</evidence>
<name>A0A914H0I8_GLORO</name>
<evidence type="ECO:0000256" key="5">
    <source>
        <dbReference type="ARBA" id="ARBA00022833"/>
    </source>
</evidence>
<dbReference type="CDD" id="cd16668">
    <property type="entry name" value="RING-H2_RNF130-like"/>
    <property type="match status" value="1"/>
</dbReference>
<feature type="region of interest" description="Disordered" evidence="9">
    <location>
        <begin position="372"/>
        <end position="407"/>
    </location>
</feature>
<sequence>MQCSDKRVKIVKEIERKREESKRGKACGANHLHRGATKMDVFGFFLSSVQSTPSVLLLLLLNLLFVLPTLQDTLFCGSSSYQVSLDPSRPNVFASGGRGGNGGGASSLAISNSGAKYQFVKMNVLMQNVCDLVPEQLSPDTFSSRLVITRCEECSKCPQKLADIQRTLTERSVEANLQSLLVILVKNFESARSTARLVQQDTTTKFVFIDEDDLGSPTICELTDSGDGNSLKDADSLKSFSKTSVLFVSISFIILMVISLAWLVFYYVQRFRYAHAKDRLQRRLFNAAKKALAKIPTHPVKAEDKELNSDCPVCIDPYRQGDICRQLPCRHIFHKSCVDPWLLEHRTCPMCKSDILKAFGYHVNGRRRAQFSATVEEDGPSGDHDIPRGDRLSFDANSTGSESANPFPVVTEVHDPFDFSPSASPQLIQMVQESPRGVQIVPLTVNVQQHPHQQSAYCSLVQASIERHSTEADSEDQLQQGGGAGEGQQQQQQLEQSVSEREDQQHRNNAGAMGTECSQLQQHPRGSFAGVPEPSLTGLSLFRAVTGRRHHVVNLVHVRSRSFSQSQLSPTKESAYVSGKAPTTMPTSNSATYGFGTEAIIYSMDRNDTGGQQKTWQMPLAVTNGGETTAVAGGTARALTAPSGFRRKTLASAENHRSGARHWWSQRVKTTPTKSPEGTGGGK</sequence>
<dbReference type="WBParaSite" id="Gr19_v10_g12111.t1">
    <property type="protein sequence ID" value="Gr19_v10_g12111.t1"/>
    <property type="gene ID" value="Gr19_v10_g12111"/>
</dbReference>
<keyword evidence="3" id="KW-0479">Metal-binding</keyword>
<evidence type="ECO:0000256" key="4">
    <source>
        <dbReference type="ARBA" id="ARBA00022771"/>
    </source>
</evidence>
<keyword evidence="2 10" id="KW-0812">Transmembrane</keyword>
<feature type="region of interest" description="Disordered" evidence="9">
    <location>
        <begin position="651"/>
        <end position="683"/>
    </location>
</feature>
<proteinExistence type="predicted"/>
<evidence type="ECO:0000259" key="11">
    <source>
        <dbReference type="PROSITE" id="PS50089"/>
    </source>
</evidence>
<dbReference type="Gene3D" id="3.30.40.10">
    <property type="entry name" value="Zinc/RING finger domain, C3HC4 (zinc finger)"/>
    <property type="match status" value="1"/>
</dbReference>
<dbReference type="SMART" id="SM00184">
    <property type="entry name" value="RING"/>
    <property type="match status" value="1"/>
</dbReference>
<dbReference type="FunFam" id="3.30.40.10:FF:000009">
    <property type="entry name" value="E3 ubiquitin-protein ligase RNF130"/>
    <property type="match status" value="1"/>
</dbReference>
<keyword evidence="5" id="KW-0862">Zinc</keyword>
<evidence type="ECO:0000256" key="1">
    <source>
        <dbReference type="ARBA" id="ARBA00004370"/>
    </source>
</evidence>
<dbReference type="Proteomes" id="UP000887572">
    <property type="component" value="Unplaced"/>
</dbReference>
<dbReference type="Pfam" id="PF13639">
    <property type="entry name" value="zf-RING_2"/>
    <property type="match status" value="1"/>
</dbReference>
<feature type="compositionally biased region" description="Polar residues" evidence="9">
    <location>
        <begin position="395"/>
        <end position="404"/>
    </location>
</feature>
<dbReference type="PROSITE" id="PS50089">
    <property type="entry name" value="ZF_RING_2"/>
    <property type="match status" value="1"/>
</dbReference>
<evidence type="ECO:0000256" key="7">
    <source>
        <dbReference type="ARBA" id="ARBA00023136"/>
    </source>
</evidence>
<dbReference type="SUPFAM" id="SSF57850">
    <property type="entry name" value="RING/U-box"/>
    <property type="match status" value="1"/>
</dbReference>
<accession>A0A914H0I8</accession>
<protein>
    <submittedName>
        <fullName evidence="13">RING-type domain-containing protein</fullName>
    </submittedName>
</protein>
<feature type="transmembrane region" description="Helical" evidence="10">
    <location>
        <begin position="245"/>
        <end position="268"/>
    </location>
</feature>
<organism evidence="12 13">
    <name type="scientific">Globodera rostochiensis</name>
    <name type="common">Golden nematode worm</name>
    <name type="synonym">Heterodera rostochiensis</name>
    <dbReference type="NCBI Taxonomy" id="31243"/>
    <lineage>
        <taxon>Eukaryota</taxon>
        <taxon>Metazoa</taxon>
        <taxon>Ecdysozoa</taxon>
        <taxon>Nematoda</taxon>
        <taxon>Chromadorea</taxon>
        <taxon>Rhabditida</taxon>
        <taxon>Tylenchina</taxon>
        <taxon>Tylenchomorpha</taxon>
        <taxon>Tylenchoidea</taxon>
        <taxon>Heteroderidae</taxon>
        <taxon>Heteroderinae</taxon>
        <taxon>Globodera</taxon>
    </lineage>
</organism>
<reference evidence="13" key="1">
    <citation type="submission" date="2022-11" db="UniProtKB">
        <authorList>
            <consortium name="WormBaseParasite"/>
        </authorList>
    </citation>
    <scope>IDENTIFICATION</scope>
</reference>
<evidence type="ECO:0000313" key="12">
    <source>
        <dbReference type="Proteomes" id="UP000887572"/>
    </source>
</evidence>
<feature type="compositionally biased region" description="Basic and acidic residues" evidence="9">
    <location>
        <begin position="381"/>
        <end position="393"/>
    </location>
</feature>
<dbReference type="GO" id="GO:0008270">
    <property type="term" value="F:zinc ion binding"/>
    <property type="evidence" value="ECO:0007669"/>
    <property type="project" value="UniProtKB-KW"/>
</dbReference>
<dbReference type="AlphaFoldDB" id="A0A914H0I8"/>
<keyword evidence="12" id="KW-1185">Reference proteome</keyword>
<comment type="subcellular location">
    <subcellularLocation>
        <location evidence="1">Membrane</location>
    </subcellularLocation>
</comment>
<feature type="compositionally biased region" description="Low complexity" evidence="9">
    <location>
        <begin position="487"/>
        <end position="496"/>
    </location>
</feature>
<evidence type="ECO:0000256" key="10">
    <source>
        <dbReference type="SAM" id="Phobius"/>
    </source>
</evidence>
<keyword evidence="6 10" id="KW-1133">Transmembrane helix</keyword>
<feature type="compositionally biased region" description="Polar residues" evidence="9">
    <location>
        <begin position="667"/>
        <end position="676"/>
    </location>
</feature>
<dbReference type="GO" id="GO:0016020">
    <property type="term" value="C:membrane"/>
    <property type="evidence" value="ECO:0007669"/>
    <property type="project" value="UniProtKB-SubCell"/>
</dbReference>
<feature type="region of interest" description="Disordered" evidence="9">
    <location>
        <begin position="467"/>
        <end position="532"/>
    </location>
</feature>
<evidence type="ECO:0000256" key="6">
    <source>
        <dbReference type="ARBA" id="ARBA00022989"/>
    </source>
</evidence>
<dbReference type="InterPro" id="IPR001841">
    <property type="entry name" value="Znf_RING"/>
</dbReference>
<dbReference type="PANTHER" id="PTHR46539:SF23">
    <property type="entry name" value="RING-TYPE DOMAIN-CONTAINING PROTEIN"/>
    <property type="match status" value="1"/>
</dbReference>
<feature type="domain" description="RING-type" evidence="11">
    <location>
        <begin position="311"/>
        <end position="352"/>
    </location>
</feature>
<dbReference type="PANTHER" id="PTHR46539">
    <property type="entry name" value="E3 UBIQUITIN-PROTEIN LIGASE ATL42"/>
    <property type="match status" value="1"/>
</dbReference>
<evidence type="ECO:0000256" key="9">
    <source>
        <dbReference type="SAM" id="MobiDB-lite"/>
    </source>
</evidence>
<keyword evidence="7 10" id="KW-0472">Membrane</keyword>
<keyword evidence="4 8" id="KW-0863">Zinc-finger</keyword>
<evidence type="ECO:0000256" key="2">
    <source>
        <dbReference type="ARBA" id="ARBA00022692"/>
    </source>
</evidence>